<feature type="disulfide bond" description="Redox-active" evidence="17">
    <location>
        <begin position="195"/>
        <end position="197"/>
    </location>
</feature>
<dbReference type="PANTHER" id="PTHR36701:SF1">
    <property type="entry name" value="EPOXYQUEUOSINE REDUCTASE QUEH"/>
    <property type="match status" value="1"/>
</dbReference>
<keyword evidence="10 17" id="KW-0560">Oxidoreductase</keyword>
<sequence length="204" mass="24160">MNKINYQKELEKTINGIVKNNEKPKLLLHACCAPCSSYVLEYLSNYFLITVLFYNPNISTKKEYDYRASELERLIKEMPLVNKVDLDIMKYDDGEFYDIAKGYEECKEGGERCFRCYELRLRKAAKYASEKNFDFFTTTLSISPLKNSEKLNSIGEKLSIEYKIPYLFSDFKKKEGYKRSIELSKEYDLYRQNYCGCVYSQRDE</sequence>
<dbReference type="Gene3D" id="3.40.50.620">
    <property type="entry name" value="HUPs"/>
    <property type="match status" value="1"/>
</dbReference>
<dbReference type="HAMAP" id="MF_02089">
    <property type="entry name" value="QueH"/>
    <property type="match status" value="1"/>
</dbReference>
<feature type="binding site" evidence="17">
    <location>
        <position position="116"/>
    </location>
    <ligand>
        <name>[4Fe-4S] cluster</name>
        <dbReference type="ChEBI" id="CHEBI:49883"/>
    </ligand>
</feature>
<comment type="catalytic activity">
    <reaction evidence="16 17">
        <text>epoxyqueuosine(34) in tRNA + AH2 = queuosine(34) in tRNA + A + H2O</text>
        <dbReference type="Rhea" id="RHEA:32159"/>
        <dbReference type="Rhea" id="RHEA-COMP:18571"/>
        <dbReference type="Rhea" id="RHEA-COMP:18582"/>
        <dbReference type="ChEBI" id="CHEBI:13193"/>
        <dbReference type="ChEBI" id="CHEBI:15377"/>
        <dbReference type="ChEBI" id="CHEBI:17499"/>
        <dbReference type="ChEBI" id="CHEBI:194431"/>
        <dbReference type="ChEBI" id="CHEBI:194443"/>
        <dbReference type="EC" id="1.17.99.6"/>
    </reaction>
</comment>
<evidence type="ECO:0000256" key="14">
    <source>
        <dbReference type="ARBA" id="ARBA00023284"/>
    </source>
</evidence>
<dbReference type="EMBL" id="JAODBU010000008">
    <property type="protein sequence ID" value="MCT7399403.1"/>
    <property type="molecule type" value="Genomic_DNA"/>
</dbReference>
<evidence type="ECO:0000256" key="13">
    <source>
        <dbReference type="ARBA" id="ARBA00023157"/>
    </source>
</evidence>
<dbReference type="EC" id="1.17.99.6" evidence="4 17"/>
<dbReference type="Pfam" id="PF02677">
    <property type="entry name" value="QueH"/>
    <property type="match status" value="1"/>
</dbReference>
<evidence type="ECO:0000256" key="17">
    <source>
        <dbReference type="HAMAP-Rule" id="MF_02089"/>
    </source>
</evidence>
<dbReference type="InterPro" id="IPR003828">
    <property type="entry name" value="QueH"/>
</dbReference>
<evidence type="ECO:0000256" key="2">
    <source>
        <dbReference type="ARBA" id="ARBA00004691"/>
    </source>
</evidence>
<keyword evidence="9 17" id="KW-0671">Queuosine biosynthesis</keyword>
<evidence type="ECO:0000256" key="7">
    <source>
        <dbReference type="ARBA" id="ARBA00022694"/>
    </source>
</evidence>
<evidence type="ECO:0000313" key="19">
    <source>
        <dbReference type="Proteomes" id="UP001431199"/>
    </source>
</evidence>
<keyword evidence="13 17" id="KW-1015">Disulfide bond</keyword>
<evidence type="ECO:0000256" key="4">
    <source>
        <dbReference type="ARBA" id="ARBA00012622"/>
    </source>
</evidence>
<accession>A0ABT2M1J4</accession>
<keyword evidence="12 17" id="KW-0411">Iron-sulfur</keyword>
<gene>
    <name evidence="17" type="primary">queH</name>
    <name evidence="18" type="ORF">N5B56_09955</name>
</gene>
<feature type="binding site" evidence="17">
    <location>
        <position position="113"/>
    </location>
    <ligand>
        <name>[4Fe-4S] cluster</name>
        <dbReference type="ChEBI" id="CHEBI:49883"/>
    </ligand>
</feature>
<keyword evidence="6 17" id="KW-0004">4Fe-4S</keyword>
<organism evidence="18 19">
    <name type="scientific">Eubacterium album</name>
    <dbReference type="NCBI Taxonomy" id="2978477"/>
    <lineage>
        <taxon>Bacteria</taxon>
        <taxon>Bacillati</taxon>
        <taxon>Bacillota</taxon>
        <taxon>Clostridia</taxon>
        <taxon>Eubacteriales</taxon>
        <taxon>Eubacteriaceae</taxon>
        <taxon>Eubacterium</taxon>
    </lineage>
</organism>
<protein>
    <recommendedName>
        <fullName evidence="5 17">Epoxyqueuosine reductase QueH</fullName>
        <ecNumber evidence="4 17">1.17.99.6</ecNumber>
    </recommendedName>
    <alternativeName>
        <fullName evidence="15 17">Queuosine biosynthesis protein QueH</fullName>
    </alternativeName>
</protein>
<evidence type="ECO:0000256" key="5">
    <source>
        <dbReference type="ARBA" id="ARBA00016895"/>
    </source>
</evidence>
<evidence type="ECO:0000256" key="16">
    <source>
        <dbReference type="ARBA" id="ARBA00047415"/>
    </source>
</evidence>
<evidence type="ECO:0000256" key="8">
    <source>
        <dbReference type="ARBA" id="ARBA00022723"/>
    </source>
</evidence>
<dbReference type="InterPro" id="IPR014729">
    <property type="entry name" value="Rossmann-like_a/b/a_fold"/>
</dbReference>
<evidence type="ECO:0000256" key="1">
    <source>
        <dbReference type="ARBA" id="ARBA00002268"/>
    </source>
</evidence>
<keyword evidence="19" id="KW-1185">Reference proteome</keyword>
<feature type="binding site" evidence="17">
    <location>
        <position position="31"/>
    </location>
    <ligand>
        <name>[4Fe-4S] cluster</name>
        <dbReference type="ChEBI" id="CHEBI:49883"/>
    </ligand>
</feature>
<comment type="function">
    <text evidence="1 17">Catalyzes the conversion of epoxyqueuosine (oQ) to queuosine (Q), which is a hypermodified base found in the wobble positions of tRNA(Asp), tRNA(Asn), tRNA(His) and tRNA(Tyr).</text>
</comment>
<evidence type="ECO:0000256" key="12">
    <source>
        <dbReference type="ARBA" id="ARBA00023014"/>
    </source>
</evidence>
<name>A0ABT2M1J4_9FIRM</name>
<keyword evidence="8 17" id="KW-0479">Metal-binding</keyword>
<keyword evidence="11 17" id="KW-0408">Iron</keyword>
<proteinExistence type="inferred from homology"/>
<keyword evidence="14 17" id="KW-0676">Redox-active center</keyword>
<evidence type="ECO:0000256" key="11">
    <source>
        <dbReference type="ARBA" id="ARBA00023004"/>
    </source>
</evidence>
<evidence type="ECO:0000313" key="18">
    <source>
        <dbReference type="EMBL" id="MCT7399403.1"/>
    </source>
</evidence>
<evidence type="ECO:0000256" key="15">
    <source>
        <dbReference type="ARBA" id="ARBA00031446"/>
    </source>
</evidence>
<evidence type="ECO:0000256" key="6">
    <source>
        <dbReference type="ARBA" id="ARBA00022485"/>
    </source>
</evidence>
<evidence type="ECO:0000256" key="10">
    <source>
        <dbReference type="ARBA" id="ARBA00023002"/>
    </source>
</evidence>
<evidence type="ECO:0000256" key="9">
    <source>
        <dbReference type="ARBA" id="ARBA00022785"/>
    </source>
</evidence>
<evidence type="ECO:0000256" key="3">
    <source>
        <dbReference type="ARBA" id="ARBA00008207"/>
    </source>
</evidence>
<reference evidence="18" key="1">
    <citation type="submission" date="2022-09" db="EMBL/GenBank/DDBJ databases">
        <title>Eubacterium sp. LFL-14 isolated from human feces.</title>
        <authorList>
            <person name="Liu F."/>
        </authorList>
    </citation>
    <scope>NUCLEOTIDE SEQUENCE</scope>
    <source>
        <strain evidence="18">LFL-14</strain>
    </source>
</reference>
<comment type="caution">
    <text evidence="18">The sequence shown here is derived from an EMBL/GenBank/DDBJ whole genome shotgun (WGS) entry which is preliminary data.</text>
</comment>
<feature type="binding site" evidence="17">
    <location>
        <position position="32"/>
    </location>
    <ligand>
        <name>[4Fe-4S] cluster</name>
        <dbReference type="ChEBI" id="CHEBI:49883"/>
    </ligand>
</feature>
<keyword evidence="7 17" id="KW-0819">tRNA processing</keyword>
<comment type="similarity">
    <text evidence="3 17">Belongs to the QueH family.</text>
</comment>
<dbReference type="RefSeq" id="WP_260978842.1">
    <property type="nucleotide sequence ID" value="NZ_JAODBU010000008.1"/>
</dbReference>
<comment type="pathway">
    <text evidence="2 17">tRNA modification; tRNA-queuosine biosynthesis.</text>
</comment>
<dbReference type="PANTHER" id="PTHR36701">
    <property type="entry name" value="EPOXYQUEUOSINE REDUCTASE QUEH"/>
    <property type="match status" value="1"/>
</dbReference>
<dbReference type="Proteomes" id="UP001431199">
    <property type="component" value="Unassembled WGS sequence"/>
</dbReference>